<gene>
    <name evidence="3" type="ORF">H8S59_08435</name>
</gene>
<evidence type="ECO:0000256" key="1">
    <source>
        <dbReference type="SAM" id="SignalP"/>
    </source>
</evidence>
<dbReference type="Pfam" id="PF00581">
    <property type="entry name" value="Rhodanese"/>
    <property type="match status" value="1"/>
</dbReference>
<keyword evidence="1" id="KW-0732">Signal</keyword>
<feature type="chain" id="PRO_5047445049" evidence="1">
    <location>
        <begin position="19"/>
        <end position="123"/>
    </location>
</feature>
<comment type="caution">
    <text evidence="3">The sequence shown here is derived from an EMBL/GenBank/DDBJ whole genome shotgun (WGS) entry which is preliminary data.</text>
</comment>
<dbReference type="Gene3D" id="3.40.250.10">
    <property type="entry name" value="Rhodanese-like domain"/>
    <property type="match status" value="1"/>
</dbReference>
<evidence type="ECO:0000259" key="2">
    <source>
        <dbReference type="PROSITE" id="PS50206"/>
    </source>
</evidence>
<dbReference type="Proteomes" id="UP000651852">
    <property type="component" value="Unassembled WGS sequence"/>
</dbReference>
<dbReference type="SUPFAM" id="SSF52821">
    <property type="entry name" value="Rhodanese/Cell cycle control phosphatase"/>
    <property type="match status" value="1"/>
</dbReference>
<name>A0ABR7AXY6_9PSED</name>
<dbReference type="RefSeq" id="WP_095099546.1">
    <property type="nucleotide sequence ID" value="NZ_JACONW010000027.1"/>
</dbReference>
<reference evidence="3 4" key="1">
    <citation type="submission" date="2020-08" db="EMBL/GenBank/DDBJ databases">
        <title>Putative novel bacterial strains isolated from necrotic wheat leaf tissues caused by Xanthomonas translucens.</title>
        <authorList>
            <person name="Tambong J.T."/>
        </authorList>
    </citation>
    <scope>NUCLEOTIDE SEQUENCE [LARGE SCALE GENOMIC DNA]</scope>
    <source>
        <strain evidence="3 4">DOAB 1069</strain>
    </source>
</reference>
<proteinExistence type="predicted"/>
<accession>A0ABR7AXY6</accession>
<evidence type="ECO:0000313" key="3">
    <source>
        <dbReference type="EMBL" id="MBC3949791.1"/>
    </source>
</evidence>
<dbReference type="PROSITE" id="PS50206">
    <property type="entry name" value="RHODANESE_3"/>
    <property type="match status" value="1"/>
</dbReference>
<dbReference type="InterPro" id="IPR001763">
    <property type="entry name" value="Rhodanese-like_dom"/>
</dbReference>
<keyword evidence="4" id="KW-1185">Reference proteome</keyword>
<dbReference type="InterPro" id="IPR036873">
    <property type="entry name" value="Rhodanese-like_dom_sf"/>
</dbReference>
<organism evidence="3 4">
    <name type="scientific">Pseudomonas folii</name>
    <dbReference type="NCBI Taxonomy" id="2762593"/>
    <lineage>
        <taxon>Bacteria</taxon>
        <taxon>Pseudomonadati</taxon>
        <taxon>Pseudomonadota</taxon>
        <taxon>Gammaproteobacteria</taxon>
        <taxon>Pseudomonadales</taxon>
        <taxon>Pseudomonadaceae</taxon>
        <taxon>Pseudomonas</taxon>
    </lineage>
</organism>
<evidence type="ECO:0000313" key="4">
    <source>
        <dbReference type="Proteomes" id="UP000651852"/>
    </source>
</evidence>
<feature type="domain" description="Rhodanese" evidence="2">
    <location>
        <begin position="30"/>
        <end position="119"/>
    </location>
</feature>
<feature type="signal peptide" evidence="1">
    <location>
        <begin position="1"/>
        <end position="18"/>
    </location>
</feature>
<dbReference type="EMBL" id="JACONW010000027">
    <property type="protein sequence ID" value="MBC3949791.1"/>
    <property type="molecule type" value="Genomic_DNA"/>
</dbReference>
<sequence length="123" mass="13151">MGKWIALALAVCAGSAAAGDVEQAVAVAALKEGKLAVDVRSQTDYDAGTVLNAVRVEEARLVNQMKQVLNDRNVVFVVFSSSNEKASKAQDKLNRAGYYSVINGGNYEELHNALYDTSDDPAE</sequence>
<protein>
    <submittedName>
        <fullName evidence="3">Rhodanese-like domain-containing protein</fullName>
    </submittedName>
</protein>